<gene>
    <name evidence="3" type="ORF">K491DRAFT_663659</name>
</gene>
<dbReference type="Pfam" id="PF01926">
    <property type="entry name" value="MMR_HSR1"/>
    <property type="match status" value="1"/>
</dbReference>
<organism evidence="3 4">
    <name type="scientific">Lophiostoma macrostomum CBS 122681</name>
    <dbReference type="NCBI Taxonomy" id="1314788"/>
    <lineage>
        <taxon>Eukaryota</taxon>
        <taxon>Fungi</taxon>
        <taxon>Dikarya</taxon>
        <taxon>Ascomycota</taxon>
        <taxon>Pezizomycotina</taxon>
        <taxon>Dothideomycetes</taxon>
        <taxon>Pleosporomycetidae</taxon>
        <taxon>Pleosporales</taxon>
        <taxon>Lophiostomataceae</taxon>
        <taxon>Lophiostoma</taxon>
    </lineage>
</organism>
<dbReference type="GO" id="GO:0005525">
    <property type="term" value="F:GTP binding"/>
    <property type="evidence" value="ECO:0007669"/>
    <property type="project" value="InterPro"/>
</dbReference>
<keyword evidence="4" id="KW-1185">Reference proteome</keyword>
<feature type="compositionally biased region" description="Basic and acidic residues" evidence="1">
    <location>
        <begin position="1"/>
        <end position="11"/>
    </location>
</feature>
<dbReference type="AlphaFoldDB" id="A0A6A6SZH5"/>
<evidence type="ECO:0000313" key="4">
    <source>
        <dbReference type="Proteomes" id="UP000799324"/>
    </source>
</evidence>
<dbReference type="CDD" id="cd00882">
    <property type="entry name" value="Ras_like_GTPase"/>
    <property type="match status" value="1"/>
</dbReference>
<evidence type="ECO:0000259" key="2">
    <source>
        <dbReference type="Pfam" id="PF01926"/>
    </source>
</evidence>
<dbReference type="Gene3D" id="3.40.50.300">
    <property type="entry name" value="P-loop containing nucleotide triphosphate hydrolases"/>
    <property type="match status" value="1"/>
</dbReference>
<feature type="region of interest" description="Disordered" evidence="1">
    <location>
        <begin position="403"/>
        <end position="536"/>
    </location>
</feature>
<dbReference type="InterPro" id="IPR006073">
    <property type="entry name" value="GTP-bd"/>
</dbReference>
<dbReference type="SUPFAM" id="SSF52540">
    <property type="entry name" value="P-loop containing nucleoside triphosphate hydrolases"/>
    <property type="match status" value="1"/>
</dbReference>
<dbReference type="Proteomes" id="UP000799324">
    <property type="component" value="Unassembled WGS sequence"/>
</dbReference>
<dbReference type="EMBL" id="MU004401">
    <property type="protein sequence ID" value="KAF2652457.1"/>
    <property type="molecule type" value="Genomic_DNA"/>
</dbReference>
<feature type="compositionally biased region" description="Low complexity" evidence="1">
    <location>
        <begin position="458"/>
        <end position="468"/>
    </location>
</feature>
<evidence type="ECO:0000256" key="1">
    <source>
        <dbReference type="SAM" id="MobiDB-lite"/>
    </source>
</evidence>
<feature type="domain" description="G" evidence="2">
    <location>
        <begin position="37"/>
        <end position="96"/>
    </location>
</feature>
<accession>A0A6A6SZH5</accession>
<feature type="region of interest" description="Disordered" evidence="1">
    <location>
        <begin position="1"/>
        <end position="25"/>
    </location>
</feature>
<dbReference type="OrthoDB" id="8954335at2759"/>
<dbReference type="InterPro" id="IPR027417">
    <property type="entry name" value="P-loop_NTPase"/>
</dbReference>
<name>A0A6A6SZH5_9PLEO</name>
<reference evidence="3" key="1">
    <citation type="journal article" date="2020" name="Stud. Mycol.">
        <title>101 Dothideomycetes genomes: a test case for predicting lifestyles and emergence of pathogens.</title>
        <authorList>
            <person name="Haridas S."/>
            <person name="Albert R."/>
            <person name="Binder M."/>
            <person name="Bloem J."/>
            <person name="Labutti K."/>
            <person name="Salamov A."/>
            <person name="Andreopoulos B."/>
            <person name="Baker S."/>
            <person name="Barry K."/>
            <person name="Bills G."/>
            <person name="Bluhm B."/>
            <person name="Cannon C."/>
            <person name="Castanera R."/>
            <person name="Culley D."/>
            <person name="Daum C."/>
            <person name="Ezra D."/>
            <person name="Gonzalez J."/>
            <person name="Henrissat B."/>
            <person name="Kuo A."/>
            <person name="Liang C."/>
            <person name="Lipzen A."/>
            <person name="Lutzoni F."/>
            <person name="Magnuson J."/>
            <person name="Mondo S."/>
            <person name="Nolan M."/>
            <person name="Ohm R."/>
            <person name="Pangilinan J."/>
            <person name="Park H.-J."/>
            <person name="Ramirez L."/>
            <person name="Alfaro M."/>
            <person name="Sun H."/>
            <person name="Tritt A."/>
            <person name="Yoshinaga Y."/>
            <person name="Zwiers L.-H."/>
            <person name="Turgeon B."/>
            <person name="Goodwin S."/>
            <person name="Spatafora J."/>
            <person name="Crous P."/>
            <person name="Grigoriev I."/>
        </authorList>
    </citation>
    <scope>NUCLEOTIDE SEQUENCE</scope>
    <source>
        <strain evidence="3">CBS 122681</strain>
    </source>
</reference>
<feature type="compositionally biased region" description="Polar residues" evidence="1">
    <location>
        <begin position="501"/>
        <end position="513"/>
    </location>
</feature>
<protein>
    <recommendedName>
        <fullName evidence="2">G domain-containing protein</fullName>
    </recommendedName>
</protein>
<sequence length="565" mass="64410">MDPSRVSERHASSAPELSVIDPSDDPIAGRSWPDIAVLVMGLTGAGKSTFISQLTRANVEISHSLQSCTTEVNAYQYNRANGQRVFLLDTPGFNDSRHEDGYLLEKIGGYLCAMYQNHYVSLGGLIYVHRITDTRMAGSSLKSLRIFEKICGENNFSNVHVITTMWDMLKTVNAQSAGDEREQRLKEKPEFFGCLMRKNATMTRFGLNQKSALQIIETIAGRKQQIVTSLQRQMVVEGVELRDTAVGKFLQKDLESSRQRYKEEIGMLRYEYEEAIDNKERELLLEHKAGFEQQIRNSEIDQRRLAVSFEQLTEKQLERRWEEAKRRDREAEDNAKCILELQDRLERTEIEHARELRNLKKGQEGHVVKISEQYEEEKKKLHDQLSNAKAELKAKQKEIKRYRKQAGFFERRKTNPMPKLMPNESSQAESPAARRVGPNAPGPIASQPSRSQKHSKSDLLSSQQSSTRRQSRTDRNVTRVQDASSRQEEKDCSSNDSNNSVQQSFPPVQTAQASHAYILPDDTPETSRSLGHDGNPFGISFSTSGLPRNWSLEVSAPKQLTRKYE</sequence>
<evidence type="ECO:0000313" key="3">
    <source>
        <dbReference type="EMBL" id="KAF2652457.1"/>
    </source>
</evidence>
<proteinExistence type="predicted"/>